<feature type="domain" description="Peptidase S9 prolyl oligopeptidase catalytic" evidence="4">
    <location>
        <begin position="1"/>
        <end position="113"/>
    </location>
</feature>
<keyword evidence="3" id="KW-0378">Hydrolase</keyword>
<keyword evidence="3" id="KW-0645">Protease</keyword>
<dbReference type="Gene3D" id="3.40.50.1820">
    <property type="entry name" value="alpha/beta hydrolase"/>
    <property type="match status" value="1"/>
</dbReference>
<dbReference type="InterPro" id="IPR001375">
    <property type="entry name" value="Peptidase_S9_cat"/>
</dbReference>
<dbReference type="InterPro" id="IPR029058">
    <property type="entry name" value="AB_hydrolase_fold"/>
</dbReference>
<evidence type="ECO:0000259" key="4">
    <source>
        <dbReference type="Pfam" id="PF00326"/>
    </source>
</evidence>
<organism evidence="5 6">
    <name type="scientific">Kalanchoe fedtschenkoi</name>
    <name type="common">Lavender scallops</name>
    <name type="synonym">South American air plant</name>
    <dbReference type="NCBI Taxonomy" id="63787"/>
    <lineage>
        <taxon>Eukaryota</taxon>
        <taxon>Viridiplantae</taxon>
        <taxon>Streptophyta</taxon>
        <taxon>Embryophyta</taxon>
        <taxon>Tracheophyta</taxon>
        <taxon>Spermatophyta</taxon>
        <taxon>Magnoliopsida</taxon>
        <taxon>eudicotyledons</taxon>
        <taxon>Gunneridae</taxon>
        <taxon>Pentapetalae</taxon>
        <taxon>Saxifragales</taxon>
        <taxon>Crassulaceae</taxon>
        <taxon>Kalanchoe</taxon>
    </lineage>
</organism>
<dbReference type="GO" id="GO:0005829">
    <property type="term" value="C:cytosol"/>
    <property type="evidence" value="ECO:0007669"/>
    <property type="project" value="TreeGrafter"/>
</dbReference>
<dbReference type="Gramene" id="Kaladp0068s0132.1.v1.1">
    <property type="protein sequence ID" value="Kaladp0068s0132.1.v1.1"/>
    <property type="gene ID" value="Kaladp0068s0132.v1.1"/>
</dbReference>
<evidence type="ECO:0000313" key="5">
    <source>
        <dbReference type="EnsemblPlants" id="Kaladp0068s0132.1.v1.1"/>
    </source>
</evidence>
<comment type="function">
    <text evidence="2">Serine peptidase whose precise substrate specificity remains unclear. Does not cleave peptides after a arginine or lysine residue. Regulates trans-Golgi network morphology and sorting by regulating the membrane binding of the AP-1 complex. May play a role in the regulation of synaptic vesicle exocytosis.</text>
</comment>
<protein>
    <recommendedName>
        <fullName evidence="3">Prolyl endopeptidase</fullName>
        <ecNumber evidence="3">3.4.21.-</ecNumber>
    </recommendedName>
</protein>
<keyword evidence="3" id="KW-0720">Serine protease</keyword>
<dbReference type="InterPro" id="IPR002470">
    <property type="entry name" value="Peptidase_S9A"/>
</dbReference>
<dbReference type="EC" id="3.4.21.-" evidence="3"/>
<evidence type="ECO:0000256" key="1">
    <source>
        <dbReference type="ARBA" id="ARBA00005228"/>
    </source>
</evidence>
<evidence type="ECO:0000313" key="6">
    <source>
        <dbReference type="Proteomes" id="UP000594263"/>
    </source>
</evidence>
<dbReference type="GO" id="GO:0006508">
    <property type="term" value="P:proteolysis"/>
    <property type="evidence" value="ECO:0007669"/>
    <property type="project" value="UniProtKB-KW"/>
</dbReference>
<keyword evidence="6" id="KW-1185">Reference proteome</keyword>
<dbReference type="EnsemblPlants" id="Kaladp0068s0132.1.v1.1">
    <property type="protein sequence ID" value="Kaladp0068s0132.1.v1.1"/>
    <property type="gene ID" value="Kaladp0068s0132.v1.1"/>
</dbReference>
<sequence>MLDPTIPLTTAEWEEWGDPREKEFYRYMMSYSPVDNIGPQKYPHILVTAGLNDTRVLYSEPAKYVAKLRATKTDDNLLLFKCELTAGHTSKSGRFEKLQEDALIYTFILKTLNLIPSGQS</sequence>
<proteinExistence type="inferred from homology"/>
<dbReference type="Proteomes" id="UP000594263">
    <property type="component" value="Unplaced"/>
</dbReference>
<dbReference type="AlphaFoldDB" id="A0A7N0UHR8"/>
<evidence type="ECO:0000256" key="2">
    <source>
        <dbReference type="ARBA" id="ARBA00045448"/>
    </source>
</evidence>
<dbReference type="PANTHER" id="PTHR11757">
    <property type="entry name" value="PROTEASE FAMILY S9A OLIGOPEPTIDASE"/>
    <property type="match status" value="1"/>
</dbReference>
<accession>A0A7N0UHR8</accession>
<name>A0A7N0UHR8_KALFE</name>
<dbReference type="SUPFAM" id="SSF53474">
    <property type="entry name" value="alpha/beta-Hydrolases"/>
    <property type="match status" value="1"/>
</dbReference>
<dbReference type="PRINTS" id="PR00862">
    <property type="entry name" value="PROLIGOPTASE"/>
</dbReference>
<dbReference type="Pfam" id="PF00326">
    <property type="entry name" value="Peptidase_S9"/>
    <property type="match status" value="1"/>
</dbReference>
<comment type="similarity">
    <text evidence="1 3">Belongs to the peptidase S9A family.</text>
</comment>
<dbReference type="PANTHER" id="PTHR11757:SF19">
    <property type="entry name" value="PROLYL ENDOPEPTIDASE-LIKE"/>
    <property type="match status" value="1"/>
</dbReference>
<dbReference type="GO" id="GO:0004252">
    <property type="term" value="F:serine-type endopeptidase activity"/>
    <property type="evidence" value="ECO:0007669"/>
    <property type="project" value="UniProtKB-UniRule"/>
</dbReference>
<evidence type="ECO:0000256" key="3">
    <source>
        <dbReference type="RuleBase" id="RU368024"/>
    </source>
</evidence>
<dbReference type="InterPro" id="IPR051543">
    <property type="entry name" value="Serine_Peptidase_S9A"/>
</dbReference>
<reference evidence="5" key="1">
    <citation type="submission" date="2021-01" db="UniProtKB">
        <authorList>
            <consortium name="EnsemblPlants"/>
        </authorList>
    </citation>
    <scope>IDENTIFICATION</scope>
</reference>